<dbReference type="GO" id="GO:0000976">
    <property type="term" value="F:transcription cis-regulatory region binding"/>
    <property type="evidence" value="ECO:0007669"/>
    <property type="project" value="TreeGrafter"/>
</dbReference>
<comment type="caution">
    <text evidence="7">The sequence shown here is derived from an EMBL/GenBank/DDBJ whole genome shotgun (WGS) entry which is preliminary data.</text>
</comment>
<keyword evidence="3" id="KW-0805">Transcription regulation</keyword>
<dbReference type="InterPro" id="IPR001138">
    <property type="entry name" value="Zn2Cys6_DnaBD"/>
</dbReference>
<name>A0A8H7HCP1_9AGAM</name>
<evidence type="ECO:0000256" key="5">
    <source>
        <dbReference type="ARBA" id="ARBA00023242"/>
    </source>
</evidence>
<dbReference type="GO" id="GO:0008270">
    <property type="term" value="F:zinc ion binding"/>
    <property type="evidence" value="ECO:0007669"/>
    <property type="project" value="InterPro"/>
</dbReference>
<dbReference type="EMBL" id="JACYCC010000034">
    <property type="protein sequence ID" value="KAF8683275.1"/>
    <property type="molecule type" value="Genomic_DNA"/>
</dbReference>
<comment type="subcellular location">
    <subcellularLocation>
        <location evidence="1">Nucleus</location>
    </subcellularLocation>
</comment>
<keyword evidence="5" id="KW-0539">Nucleus</keyword>
<dbReference type="AlphaFoldDB" id="A0A8H7HCP1"/>
<dbReference type="GO" id="GO:0003712">
    <property type="term" value="F:transcription coregulator activity"/>
    <property type="evidence" value="ECO:0007669"/>
    <property type="project" value="InterPro"/>
</dbReference>
<dbReference type="PANTHER" id="PTHR37534:SF7">
    <property type="entry name" value="TRANSCRIPTIONAL ACTIVATOR PROTEIN UGA3"/>
    <property type="match status" value="1"/>
</dbReference>
<comment type="similarity">
    <text evidence="2">Belongs to the Mediator complex subunit 10 family.</text>
</comment>
<reference evidence="7" key="1">
    <citation type="submission" date="2020-09" db="EMBL/GenBank/DDBJ databases">
        <title>Comparative genome analyses of four rice-infecting Rhizoctonia solani isolates reveal extensive enrichment of homogalacturonan modification genes.</title>
        <authorList>
            <person name="Lee D.-Y."/>
            <person name="Jeon J."/>
            <person name="Kim K.-T."/>
            <person name="Cheong K."/>
            <person name="Song H."/>
            <person name="Choi G."/>
            <person name="Ko J."/>
            <person name="Opiyo S.O."/>
            <person name="Zuo S."/>
            <person name="Madhav S."/>
            <person name="Lee Y.-H."/>
            <person name="Wang G.-L."/>
        </authorList>
    </citation>
    <scope>NUCLEOTIDE SEQUENCE</scope>
    <source>
        <strain evidence="7">AG1-IA YN-7</strain>
    </source>
</reference>
<dbReference type="GO" id="GO:0000981">
    <property type="term" value="F:DNA-binding transcription factor activity, RNA polymerase II-specific"/>
    <property type="evidence" value="ECO:0007669"/>
    <property type="project" value="InterPro"/>
</dbReference>
<organism evidence="7 8">
    <name type="scientific">Rhizoctonia solani</name>
    <dbReference type="NCBI Taxonomy" id="456999"/>
    <lineage>
        <taxon>Eukaryota</taxon>
        <taxon>Fungi</taxon>
        <taxon>Dikarya</taxon>
        <taxon>Basidiomycota</taxon>
        <taxon>Agaricomycotina</taxon>
        <taxon>Agaricomycetes</taxon>
        <taxon>Cantharellales</taxon>
        <taxon>Ceratobasidiaceae</taxon>
        <taxon>Rhizoctonia</taxon>
    </lineage>
</organism>
<dbReference type="GO" id="GO:0045944">
    <property type="term" value="P:positive regulation of transcription by RNA polymerase II"/>
    <property type="evidence" value="ECO:0007669"/>
    <property type="project" value="TreeGrafter"/>
</dbReference>
<gene>
    <name evidence="7" type="ORF">RHS04_01799</name>
</gene>
<dbReference type="InterPro" id="IPR021858">
    <property type="entry name" value="Fun_TF"/>
</dbReference>
<sequence length="779" mass="86564">MFVIRRKKCDEGKPQCQRCSKSRISCSYEYVKCPETVTHLIQRTKPAPRPFSELESSVGASRSRNIPTTLGLAVTSLPVSPTFGSFRKSTLPAAYQGSNLTPLFSETDGTLATSLVPSLLDPFLCQTDQSHASLDIFDSATGIFSRVDTHNYDLGIEVLLPEGSLAEDIATQDFEGIQPLFCIVPTMDRNIKENTLSFVLQCYSQWAILFVFEPLRIVHALREDIITYFSSEATRSRTILIANFMRMLSSNPSVNSTGMPIVTYLASEVREEIQTFMATPPPSAPIVDRQNAMRILNNTLEVMTLQINACSMAACIESMDDIAPVFRRACSEPLDRPLNLTNILMGPNLNLRHFVSLDIMGSVTNGRPTYFKYEVAYSAELYNRMSQLQEDHGLQWLHGLPEQFIMIFAWINSLHETPGANVDIELVTRIEMEINQVEVILGPSGDPALKIGRTAVHECWRMALLIYLYMVLCEADASDCRVVRTMKSFMRVVNRTKPGRIPDTYLANPMIIAGVAACKDRDRNIIRQRMLSVPECSTPGTSGHDAVRMLEDIWMRTRSQERAAVWVDLRIACLNVTDTLLPSKTMSLPTPGSVRPSIMPSLAHTSPTVGIDSPDSMPPTPMPLPANAPPLQQVQARIRLVVQTLTELGVCSMDVQPASANPELPAGLVGARVDQLVEHLGELEKLSSKLDMNVPLDVFRDIDQNKNPNNITKNLIDDTAAENQWINGRLHAIESYRDMLGEALREHFPALQPHLPPPPGTNGKLDAVVEEEEGMIMDS</sequence>
<evidence type="ECO:0000256" key="4">
    <source>
        <dbReference type="ARBA" id="ARBA00023163"/>
    </source>
</evidence>
<dbReference type="Pfam" id="PF11951">
    <property type="entry name" value="Fungal_trans_2"/>
    <property type="match status" value="1"/>
</dbReference>
<evidence type="ECO:0000259" key="6">
    <source>
        <dbReference type="Pfam" id="PF00172"/>
    </source>
</evidence>
<dbReference type="CDD" id="cd00067">
    <property type="entry name" value="GAL4"/>
    <property type="match status" value="1"/>
</dbReference>
<accession>A0A8H7HCP1</accession>
<evidence type="ECO:0000256" key="1">
    <source>
        <dbReference type="ARBA" id="ARBA00004123"/>
    </source>
</evidence>
<protein>
    <recommendedName>
        <fullName evidence="6">Zn(2)-C6 fungal-type domain-containing protein</fullName>
    </recommendedName>
</protein>
<proteinExistence type="inferred from homology"/>
<evidence type="ECO:0000313" key="7">
    <source>
        <dbReference type="EMBL" id="KAF8683275.1"/>
    </source>
</evidence>
<dbReference type="GO" id="GO:0016592">
    <property type="term" value="C:mediator complex"/>
    <property type="evidence" value="ECO:0007669"/>
    <property type="project" value="InterPro"/>
</dbReference>
<dbReference type="Proteomes" id="UP000650582">
    <property type="component" value="Unassembled WGS sequence"/>
</dbReference>
<evidence type="ECO:0000256" key="2">
    <source>
        <dbReference type="ARBA" id="ARBA00005389"/>
    </source>
</evidence>
<dbReference type="Pfam" id="PF09748">
    <property type="entry name" value="Med10"/>
    <property type="match status" value="1"/>
</dbReference>
<dbReference type="InterPro" id="IPR019145">
    <property type="entry name" value="Mediator_Med10"/>
</dbReference>
<evidence type="ECO:0000256" key="3">
    <source>
        <dbReference type="ARBA" id="ARBA00023015"/>
    </source>
</evidence>
<keyword evidence="4" id="KW-0804">Transcription</keyword>
<dbReference type="Pfam" id="PF00172">
    <property type="entry name" value="Zn_clus"/>
    <property type="match status" value="1"/>
</dbReference>
<feature type="domain" description="Zn(2)-C6 fungal-type" evidence="6">
    <location>
        <begin position="5"/>
        <end position="29"/>
    </location>
</feature>
<dbReference type="PANTHER" id="PTHR37534">
    <property type="entry name" value="TRANSCRIPTIONAL ACTIVATOR PROTEIN UGA3"/>
    <property type="match status" value="1"/>
</dbReference>
<evidence type="ECO:0000313" key="8">
    <source>
        <dbReference type="Proteomes" id="UP000650582"/>
    </source>
</evidence>